<reference evidence="2" key="1">
    <citation type="submission" date="2022-05" db="EMBL/GenBank/DDBJ databases">
        <title>The Musa troglodytarum L. genome provides insights into the mechanism of non-climacteric behaviour and enrichment of carotenoids.</title>
        <authorList>
            <person name="Wang J."/>
        </authorList>
    </citation>
    <scope>NUCLEOTIDE SEQUENCE</scope>
    <source>
        <tissue evidence="2">Leaf</tissue>
    </source>
</reference>
<organism evidence="2 3">
    <name type="scientific">Musa troglodytarum</name>
    <name type="common">fe'i banana</name>
    <dbReference type="NCBI Taxonomy" id="320322"/>
    <lineage>
        <taxon>Eukaryota</taxon>
        <taxon>Viridiplantae</taxon>
        <taxon>Streptophyta</taxon>
        <taxon>Embryophyta</taxon>
        <taxon>Tracheophyta</taxon>
        <taxon>Spermatophyta</taxon>
        <taxon>Magnoliopsida</taxon>
        <taxon>Liliopsida</taxon>
        <taxon>Zingiberales</taxon>
        <taxon>Musaceae</taxon>
        <taxon>Musa</taxon>
    </lineage>
</organism>
<proteinExistence type="predicted"/>
<dbReference type="EMBL" id="CP097502">
    <property type="protein sequence ID" value="URD73893.1"/>
    <property type="molecule type" value="Genomic_DNA"/>
</dbReference>
<gene>
    <name evidence="2" type="ORF">MUK42_34870</name>
</gene>
<feature type="non-terminal residue" evidence="2">
    <location>
        <position position="1"/>
    </location>
</feature>
<feature type="compositionally biased region" description="Polar residues" evidence="1">
    <location>
        <begin position="57"/>
        <end position="67"/>
    </location>
</feature>
<evidence type="ECO:0000256" key="1">
    <source>
        <dbReference type="SAM" id="MobiDB-lite"/>
    </source>
</evidence>
<sequence length="67" mass="7304">CCYIYGSFLGNRFVFSSLHRPPVVKEGLISSPTRPSPFLSSRFDSSDAALSEDRSCDSSNMPAVSVQ</sequence>
<name>A0A9E7EB67_9LILI</name>
<protein>
    <submittedName>
        <fullName evidence="2">Uncharacterized protein</fullName>
    </submittedName>
</protein>
<dbReference type="AlphaFoldDB" id="A0A9E7EB67"/>
<evidence type="ECO:0000313" key="3">
    <source>
        <dbReference type="Proteomes" id="UP001055439"/>
    </source>
</evidence>
<feature type="compositionally biased region" description="Polar residues" evidence="1">
    <location>
        <begin position="30"/>
        <end position="43"/>
    </location>
</feature>
<keyword evidence="3" id="KW-1185">Reference proteome</keyword>
<evidence type="ECO:0000313" key="2">
    <source>
        <dbReference type="EMBL" id="URD73894.1"/>
    </source>
</evidence>
<feature type="region of interest" description="Disordered" evidence="1">
    <location>
        <begin position="28"/>
        <end position="67"/>
    </location>
</feature>
<dbReference type="EMBL" id="CP097502">
    <property type="protein sequence ID" value="URD73892.1"/>
    <property type="molecule type" value="Genomic_DNA"/>
</dbReference>
<dbReference type="Proteomes" id="UP001055439">
    <property type="component" value="Chromosome 1"/>
</dbReference>
<dbReference type="EMBL" id="CP097502">
    <property type="protein sequence ID" value="URD73894.1"/>
    <property type="molecule type" value="Genomic_DNA"/>
</dbReference>
<accession>A0A9E7EB67</accession>